<protein>
    <submittedName>
        <fullName evidence="1">Uncharacterized protein</fullName>
    </submittedName>
</protein>
<reference evidence="1 2" key="1">
    <citation type="submission" date="2022-12" db="EMBL/GenBank/DDBJ databases">
        <title>Draft genome sequence of Paenibacillus sp. dW9.</title>
        <authorList>
            <person name="Choi E.-W."/>
            <person name="Kim D.-U."/>
        </authorList>
    </citation>
    <scope>NUCLEOTIDE SEQUENCE [LARGE SCALE GENOMIC DNA]</scope>
    <source>
        <strain evidence="2">dW9</strain>
    </source>
</reference>
<accession>A0ABT4QG23</accession>
<organism evidence="1 2">
    <name type="scientific">Paenibacillus gyeongsangnamensis</name>
    <dbReference type="NCBI Taxonomy" id="3388067"/>
    <lineage>
        <taxon>Bacteria</taxon>
        <taxon>Bacillati</taxon>
        <taxon>Bacillota</taxon>
        <taxon>Bacilli</taxon>
        <taxon>Bacillales</taxon>
        <taxon>Paenibacillaceae</taxon>
        <taxon>Paenibacillus</taxon>
    </lineage>
</organism>
<evidence type="ECO:0000313" key="1">
    <source>
        <dbReference type="EMBL" id="MCZ8515691.1"/>
    </source>
</evidence>
<sequence>MTQVRPIVYRSTRYGFTLQIPGWWRPYICTSGIGRSRETEAEYHFRFKYKGRAYDDVFALLVFRLSRREWLESYGDSPYVYISEQDGRVFAYVTPEELPEAFIDKKTGEYDFKRFGTAIALLKRMVNRDVPLIAKTLRFRRGGLALPSAPFRSRKVRWRNAGW</sequence>
<keyword evidence="2" id="KW-1185">Reference proteome</keyword>
<proteinExistence type="predicted"/>
<gene>
    <name evidence="1" type="ORF">O9H85_25425</name>
</gene>
<evidence type="ECO:0000313" key="2">
    <source>
        <dbReference type="Proteomes" id="UP001527882"/>
    </source>
</evidence>
<name>A0ABT4QG23_9BACL</name>
<dbReference type="RefSeq" id="WP_269884225.1">
    <property type="nucleotide sequence ID" value="NZ_JAQAGZ010000019.1"/>
</dbReference>
<dbReference type="Proteomes" id="UP001527882">
    <property type="component" value="Unassembled WGS sequence"/>
</dbReference>
<dbReference type="EMBL" id="JAQAGZ010000019">
    <property type="protein sequence ID" value="MCZ8515691.1"/>
    <property type="molecule type" value="Genomic_DNA"/>
</dbReference>
<comment type="caution">
    <text evidence="1">The sequence shown here is derived from an EMBL/GenBank/DDBJ whole genome shotgun (WGS) entry which is preliminary data.</text>
</comment>